<dbReference type="GO" id="GO:0000139">
    <property type="term" value="C:Golgi membrane"/>
    <property type="evidence" value="ECO:0007669"/>
    <property type="project" value="TreeGrafter"/>
</dbReference>
<dbReference type="PANTHER" id="PTHR31306:SF3">
    <property type="entry name" value="NUCLEOTIDE-DIPHOSPHO-SUGAR TRANSFERASE DOMAIN-CONTAINING PROTEIN"/>
    <property type="match status" value="1"/>
</dbReference>
<reference evidence="5 6" key="1">
    <citation type="journal article" date="2020" name="G3 (Bethesda)">
        <title>Genetic Underpinnings of Host Manipulation by Ophiocordyceps as Revealed by Comparative Transcriptomics.</title>
        <authorList>
            <person name="Will I."/>
            <person name="Das B."/>
            <person name="Trinh T."/>
            <person name="Brachmann A."/>
            <person name="Ohm R.A."/>
            <person name="de Bekker C."/>
        </authorList>
    </citation>
    <scope>NUCLEOTIDE SEQUENCE [LARGE SCALE GENOMIC DNA]</scope>
    <source>
        <strain evidence="5 6">EC05</strain>
    </source>
</reference>
<dbReference type="GO" id="GO:0016757">
    <property type="term" value="F:glycosyltransferase activity"/>
    <property type="evidence" value="ECO:0007669"/>
    <property type="project" value="UniProtKB-KW"/>
</dbReference>
<feature type="compositionally biased region" description="Basic residues" evidence="4">
    <location>
        <begin position="392"/>
        <end position="407"/>
    </location>
</feature>
<evidence type="ECO:0000256" key="3">
    <source>
        <dbReference type="ARBA" id="ARBA00022679"/>
    </source>
</evidence>
<evidence type="ECO:0000256" key="2">
    <source>
        <dbReference type="ARBA" id="ARBA00022676"/>
    </source>
</evidence>
<feature type="region of interest" description="Disordered" evidence="4">
    <location>
        <begin position="390"/>
        <end position="459"/>
    </location>
</feature>
<dbReference type="InterPro" id="IPR008630">
    <property type="entry name" value="Glyco_trans_34"/>
</dbReference>
<keyword evidence="3 5" id="KW-0808">Transferase</keyword>
<evidence type="ECO:0000313" key="6">
    <source>
        <dbReference type="Proteomes" id="UP000562929"/>
    </source>
</evidence>
<comment type="similarity">
    <text evidence="1">Belongs to the glycosyltransferase 34 family.</text>
</comment>
<comment type="caution">
    <text evidence="5">The sequence shown here is derived from an EMBL/GenBank/DDBJ whole genome shotgun (WGS) entry which is preliminary data.</text>
</comment>
<sequence>MVFSRSVRSPRTSFLLVGALVALTLLFCLLFLDTRSWVPPSSRLGHVPSFSSSSPPSVSPPPMTSQSAADLRRLFLEQLWQPSVAPTSKHYRPFGAYNWALPGPPLWRQSLGEDLCIIDLDNRAFDRPGQIFGPGDMTWDEPLGVHGLSVGILNHWIYAKIHGYKYYYVAVDEPADRRSSWKKPSVLARILREHDVCVYLDSDAIFPRLDLPFEWLLNYWQLWPHNTSLALALDPDLETNKDSRGNLYLNTGFIVAQNNVKTYEILDAWNGCPNQGGPFYPECDRFRYNAPGRPTDQAGFRLVSYNYSDDIVQLPCVEANGFPQNDWGCKGQFLRHLWTGKEDQIKVDVGEQLPGPYLRLFHQQYRREMEGFYMLEADLMARGAKAAAKMGVKMKKSKKKKKKKKKKGTETETETETRTTTTTTTTTTRRGTVDDASAVVEVKGEATAEPVVTRPEPVP</sequence>
<dbReference type="EMBL" id="JAACLJ010000005">
    <property type="protein sequence ID" value="KAF4585857.1"/>
    <property type="molecule type" value="Genomic_DNA"/>
</dbReference>
<feature type="compositionally biased region" description="Low complexity" evidence="4">
    <location>
        <begin position="418"/>
        <end position="430"/>
    </location>
</feature>
<organism evidence="5 6">
    <name type="scientific">Ophiocordyceps camponoti-floridani</name>
    <dbReference type="NCBI Taxonomy" id="2030778"/>
    <lineage>
        <taxon>Eukaryota</taxon>
        <taxon>Fungi</taxon>
        <taxon>Dikarya</taxon>
        <taxon>Ascomycota</taxon>
        <taxon>Pezizomycotina</taxon>
        <taxon>Sordariomycetes</taxon>
        <taxon>Hypocreomycetidae</taxon>
        <taxon>Hypocreales</taxon>
        <taxon>Ophiocordycipitaceae</taxon>
        <taxon>Ophiocordyceps</taxon>
    </lineage>
</organism>
<keyword evidence="6" id="KW-1185">Reference proteome</keyword>
<accession>A0A8H4VCX8</accession>
<evidence type="ECO:0000256" key="4">
    <source>
        <dbReference type="SAM" id="MobiDB-lite"/>
    </source>
</evidence>
<proteinExistence type="inferred from homology"/>
<dbReference type="PANTHER" id="PTHR31306">
    <property type="entry name" value="ALPHA-1,6-MANNOSYLTRANSFERASE MNN11-RELATED"/>
    <property type="match status" value="1"/>
</dbReference>
<protein>
    <submittedName>
        <fullName evidence="5">Galactosyl transferase</fullName>
    </submittedName>
</protein>
<keyword evidence="2" id="KW-0328">Glycosyltransferase</keyword>
<name>A0A8H4VCX8_9HYPO</name>
<dbReference type="Gene3D" id="3.90.550.10">
    <property type="entry name" value="Spore Coat Polysaccharide Biosynthesis Protein SpsA, Chain A"/>
    <property type="match status" value="1"/>
</dbReference>
<evidence type="ECO:0000256" key="1">
    <source>
        <dbReference type="ARBA" id="ARBA00005664"/>
    </source>
</evidence>
<dbReference type="Proteomes" id="UP000562929">
    <property type="component" value="Unassembled WGS sequence"/>
</dbReference>
<gene>
    <name evidence="5" type="ORF">GQ602_005162</name>
</gene>
<dbReference type="GO" id="GO:0006487">
    <property type="term" value="P:protein N-linked glycosylation"/>
    <property type="evidence" value="ECO:0007669"/>
    <property type="project" value="TreeGrafter"/>
</dbReference>
<dbReference type="AlphaFoldDB" id="A0A8H4VCX8"/>
<dbReference type="InterPro" id="IPR029044">
    <property type="entry name" value="Nucleotide-diphossugar_trans"/>
</dbReference>
<dbReference type="OrthoDB" id="3763672at2759"/>
<evidence type="ECO:0000313" key="5">
    <source>
        <dbReference type="EMBL" id="KAF4585857.1"/>
    </source>
</evidence>